<dbReference type="Pfam" id="PF02371">
    <property type="entry name" value="Transposase_20"/>
    <property type="match status" value="1"/>
</dbReference>
<dbReference type="InterPro" id="IPR003346">
    <property type="entry name" value="Transposase_20"/>
</dbReference>
<dbReference type="AlphaFoldDB" id="A0A0J7J6E2"/>
<evidence type="ECO:0000313" key="2">
    <source>
        <dbReference type="EMBL" id="KMQ74083.1"/>
    </source>
</evidence>
<dbReference type="PANTHER" id="PTHR33055:SF15">
    <property type="entry name" value="TRANSPOSASE-RELATED"/>
    <property type="match status" value="1"/>
</dbReference>
<accession>A0A0J7J6E2</accession>
<feature type="domain" description="Transposase IS116/IS110/IS902 C-terminal" evidence="1">
    <location>
        <begin position="2"/>
        <end position="66"/>
    </location>
</feature>
<dbReference type="EMBL" id="LFBU01000001">
    <property type="protein sequence ID" value="KMQ74083.1"/>
    <property type="molecule type" value="Genomic_DNA"/>
</dbReference>
<reference evidence="2 3" key="1">
    <citation type="submission" date="2015-06" db="EMBL/GenBank/DDBJ databases">
        <title>Marinobacter subterrani, a genetically tractable neutrophilic iron-oxidizing strain isolated from the Soudan Iron Mine.</title>
        <authorList>
            <person name="Bonis B.M."/>
            <person name="Gralnick J.A."/>
        </authorList>
    </citation>
    <scope>NUCLEOTIDE SEQUENCE [LARGE SCALE GENOMIC DNA]</scope>
    <source>
        <strain evidence="2 3">JG233</strain>
    </source>
</reference>
<sequence length="108" mass="12486">MFGDIQRFETVQKFASYARLIKCKAEFAGKVYGTQGNKIGNAHLKWAFSEAAVLYLRGNDKAQRYLQKLQKRMNKPKALSALAHKLGRAAYFMLKHQRVFDEQRFLKG</sequence>
<dbReference type="Proteomes" id="UP000036102">
    <property type="component" value="Unassembled WGS sequence"/>
</dbReference>
<evidence type="ECO:0000259" key="1">
    <source>
        <dbReference type="Pfam" id="PF02371"/>
    </source>
</evidence>
<dbReference type="PATRIC" id="fig|1658765.3.peg.249"/>
<dbReference type="GO" id="GO:0003677">
    <property type="term" value="F:DNA binding"/>
    <property type="evidence" value="ECO:0007669"/>
    <property type="project" value="InterPro"/>
</dbReference>
<organism evidence="2 3">
    <name type="scientific">Marinobacter subterrani</name>
    <dbReference type="NCBI Taxonomy" id="1658765"/>
    <lineage>
        <taxon>Bacteria</taxon>
        <taxon>Pseudomonadati</taxon>
        <taxon>Pseudomonadota</taxon>
        <taxon>Gammaproteobacteria</taxon>
        <taxon>Pseudomonadales</taxon>
        <taxon>Marinobacteraceae</taxon>
        <taxon>Marinobacter</taxon>
    </lineage>
</organism>
<protein>
    <submittedName>
        <fullName evidence="2">Transposase IS116/IS110/IS902 family</fullName>
    </submittedName>
</protein>
<dbReference type="GO" id="GO:0004803">
    <property type="term" value="F:transposase activity"/>
    <property type="evidence" value="ECO:0007669"/>
    <property type="project" value="InterPro"/>
</dbReference>
<keyword evidence="3" id="KW-1185">Reference proteome</keyword>
<dbReference type="GO" id="GO:0006313">
    <property type="term" value="P:DNA transposition"/>
    <property type="evidence" value="ECO:0007669"/>
    <property type="project" value="InterPro"/>
</dbReference>
<dbReference type="STRING" id="1658765.Msub_10254"/>
<dbReference type="PANTHER" id="PTHR33055">
    <property type="entry name" value="TRANSPOSASE FOR INSERTION SEQUENCE ELEMENT IS1111A"/>
    <property type="match status" value="1"/>
</dbReference>
<comment type="caution">
    <text evidence="2">The sequence shown here is derived from an EMBL/GenBank/DDBJ whole genome shotgun (WGS) entry which is preliminary data.</text>
</comment>
<proteinExistence type="predicted"/>
<dbReference type="InterPro" id="IPR047650">
    <property type="entry name" value="Transpos_IS110"/>
</dbReference>
<name>A0A0J7J6E2_9GAMM</name>
<evidence type="ECO:0000313" key="3">
    <source>
        <dbReference type="Proteomes" id="UP000036102"/>
    </source>
</evidence>
<gene>
    <name evidence="2" type="ORF">Msub_10254</name>
</gene>